<name>A0A8H8CHG1_PSICU</name>
<dbReference type="OrthoDB" id="2686745at2759"/>
<sequence>MEGILRFFQRPPPAIPPVKIELNLNSTSNINARLEYGPHDHKIEPEENNKSSFGATSRHIGPEPWTTPRHIPDNTDNNNRNPTNANATATVSYNLPVCSTSGQPSRFTFDFNLNASPTRVGVRGPRGNHQITSMYMLKAVLTDAHNWSDDDVEDFLAFIRKEARRTLDMTLPYRSQDEEAIDRVCETAIKEEHWPTLSEYEDCWPVRTALKLILKYRSTYLAQRRNLAMERPSDPASCGCSRDTGENAPEALPQEQEMET</sequence>
<feature type="region of interest" description="Disordered" evidence="1">
    <location>
        <begin position="41"/>
        <end position="83"/>
    </location>
</feature>
<feature type="compositionally biased region" description="Low complexity" evidence="1">
    <location>
        <begin position="74"/>
        <end position="83"/>
    </location>
</feature>
<proteinExistence type="predicted"/>
<feature type="region of interest" description="Disordered" evidence="1">
    <location>
        <begin position="231"/>
        <end position="260"/>
    </location>
</feature>
<dbReference type="EMBL" id="JAFIQS010000009">
    <property type="protein sequence ID" value="KAG5165648.1"/>
    <property type="molecule type" value="Genomic_DNA"/>
</dbReference>
<organism evidence="2">
    <name type="scientific">Psilocybe cubensis</name>
    <name type="common">Psychedelic mushroom</name>
    <name type="synonym">Stropharia cubensis</name>
    <dbReference type="NCBI Taxonomy" id="181762"/>
    <lineage>
        <taxon>Eukaryota</taxon>
        <taxon>Fungi</taxon>
        <taxon>Dikarya</taxon>
        <taxon>Basidiomycota</taxon>
        <taxon>Agaricomycotina</taxon>
        <taxon>Agaricomycetes</taxon>
        <taxon>Agaricomycetidae</taxon>
        <taxon>Agaricales</taxon>
        <taxon>Agaricineae</taxon>
        <taxon>Strophariaceae</taxon>
        <taxon>Psilocybe</taxon>
    </lineage>
</organism>
<evidence type="ECO:0000313" key="2">
    <source>
        <dbReference type="EMBL" id="KAG5165648.1"/>
    </source>
</evidence>
<accession>A0A8H8CHG1</accession>
<comment type="caution">
    <text evidence="2">The sequence shown here is derived from an EMBL/GenBank/DDBJ whole genome shotgun (WGS) entry which is preliminary data.</text>
</comment>
<gene>
    <name evidence="2" type="ORF">JR316_009231</name>
</gene>
<dbReference type="AlphaFoldDB" id="A0A8H8CHG1"/>
<reference evidence="2" key="1">
    <citation type="submission" date="2021-02" db="EMBL/GenBank/DDBJ databases">
        <title>Psilocybe cubensis genome.</title>
        <authorList>
            <person name="Mckernan K.J."/>
            <person name="Crawford S."/>
            <person name="Trippe A."/>
            <person name="Kane L.T."/>
            <person name="Mclaughlin S."/>
        </authorList>
    </citation>
    <scope>NUCLEOTIDE SEQUENCE [LARGE SCALE GENOMIC DNA]</scope>
    <source>
        <strain evidence="2">MGC-MH-2018</strain>
    </source>
</reference>
<evidence type="ECO:0000256" key="1">
    <source>
        <dbReference type="SAM" id="MobiDB-lite"/>
    </source>
</evidence>
<protein>
    <submittedName>
        <fullName evidence="2">Uncharacterized protein</fullName>
    </submittedName>
</protein>